<dbReference type="PANTHER" id="PTHR43208">
    <property type="entry name" value="ABC TRANSPORTER SUBSTRATE-BINDING PROTEIN"/>
    <property type="match status" value="1"/>
</dbReference>
<organism evidence="4 5">
    <name type="scientific">Pendulispora brunnea</name>
    <dbReference type="NCBI Taxonomy" id="2905690"/>
    <lineage>
        <taxon>Bacteria</taxon>
        <taxon>Pseudomonadati</taxon>
        <taxon>Myxococcota</taxon>
        <taxon>Myxococcia</taxon>
        <taxon>Myxococcales</taxon>
        <taxon>Sorangiineae</taxon>
        <taxon>Pendulisporaceae</taxon>
        <taxon>Pendulispora</taxon>
    </lineage>
</organism>
<dbReference type="EMBL" id="CP089982">
    <property type="protein sequence ID" value="WXA96252.1"/>
    <property type="molecule type" value="Genomic_DNA"/>
</dbReference>
<sequence length="513" mass="56590">MLSKRLWILGVAAFSVGCTLLVESDIRGRGIGSTCTTNDDCHAGRCNERVCVASCAVNADCPGSTKCFVGECHPPLTVAMLYVGLNTAGEGWTLTHHEGLEYARKKLPWVNAYEEENVLPNPTDPEHGAIAQKIDIAVNQRGANVVVLNSFSQRDEMLLRAKRYPNVKFINVLGNKSGGNVLSIGYRPEVAWWLAGRVAAMKTNKRRLGFIASFVTPEVVRDAAAFTLGARGLQPDIKVEIQWLGFWSDYIKDPIFPYHGKFGDGMVYREELLTYRLIEDGADVIAHSSDTGRSVRLVERLRTHPKLPWPVYSISNDNANGCNELVNNSLSGAPMQTCLASPHANWGPLYVKVFKDAHADLLDTATNLHLGMTADENSVTGFRVNNNAGIDDTSVRGYMNDVVEQGWQHIYDGPAGRPYATTGQRDRDGDGIYDAKQIFGEDGEKMTLEEQERMCWLPEGLVEKEDLDNPTSPDKPATVPDAQRVLHPDKVINEMLRPPGVTTNEAFICSKNL</sequence>
<reference evidence="4 5" key="1">
    <citation type="submission" date="2021-12" db="EMBL/GenBank/DDBJ databases">
        <title>Discovery of the Pendulisporaceae a myxobacterial family with distinct sporulation behavior and unique specialized metabolism.</title>
        <authorList>
            <person name="Garcia R."/>
            <person name="Popoff A."/>
            <person name="Bader C.D."/>
            <person name="Loehr J."/>
            <person name="Walesch S."/>
            <person name="Walt C."/>
            <person name="Boldt J."/>
            <person name="Bunk B."/>
            <person name="Haeckl F.J.F.P.J."/>
            <person name="Gunesch A.P."/>
            <person name="Birkelbach J."/>
            <person name="Nuebel U."/>
            <person name="Pietschmann T."/>
            <person name="Bach T."/>
            <person name="Mueller R."/>
        </authorList>
    </citation>
    <scope>NUCLEOTIDE SEQUENCE [LARGE SCALE GENOMIC DNA]</scope>
    <source>
        <strain evidence="4 5">MSr12523</strain>
    </source>
</reference>
<gene>
    <name evidence="4" type="ORF">LZC95_05305</name>
</gene>
<evidence type="ECO:0000256" key="2">
    <source>
        <dbReference type="SAM" id="MobiDB-lite"/>
    </source>
</evidence>
<dbReference type="Proteomes" id="UP001379533">
    <property type="component" value="Chromosome"/>
</dbReference>
<dbReference type="Pfam" id="PF02608">
    <property type="entry name" value="Bmp"/>
    <property type="match status" value="1"/>
</dbReference>
<evidence type="ECO:0000313" key="4">
    <source>
        <dbReference type="EMBL" id="WXA96252.1"/>
    </source>
</evidence>
<keyword evidence="5" id="KW-1185">Reference proteome</keyword>
<evidence type="ECO:0000259" key="3">
    <source>
        <dbReference type="Pfam" id="PF02608"/>
    </source>
</evidence>
<dbReference type="Gene3D" id="3.40.50.2300">
    <property type="match status" value="2"/>
</dbReference>
<feature type="domain" description="ABC transporter substrate-binding protein PnrA-like" evidence="3">
    <location>
        <begin position="78"/>
        <end position="250"/>
    </location>
</feature>
<name>A0ABZ2KC69_9BACT</name>
<evidence type="ECO:0000256" key="1">
    <source>
        <dbReference type="ARBA" id="ARBA00022729"/>
    </source>
</evidence>
<keyword evidence="1" id="KW-0732">Signal</keyword>
<protein>
    <submittedName>
        <fullName evidence="4">BMP family ABC transporter substrate-binding protein</fullName>
    </submittedName>
</protein>
<dbReference type="RefSeq" id="WP_394846868.1">
    <property type="nucleotide sequence ID" value="NZ_CP089982.1"/>
</dbReference>
<dbReference type="PROSITE" id="PS51257">
    <property type="entry name" value="PROKAR_LIPOPROTEIN"/>
    <property type="match status" value="1"/>
</dbReference>
<proteinExistence type="predicted"/>
<dbReference type="InterPro" id="IPR052910">
    <property type="entry name" value="ABC-Purine-Binding"/>
</dbReference>
<dbReference type="PANTHER" id="PTHR43208:SF1">
    <property type="entry name" value="ABC TRANSPORTER SUBSTRATE-BINDING PROTEIN"/>
    <property type="match status" value="1"/>
</dbReference>
<dbReference type="InterPro" id="IPR003760">
    <property type="entry name" value="PnrA-like"/>
</dbReference>
<feature type="region of interest" description="Disordered" evidence="2">
    <location>
        <begin position="464"/>
        <end position="483"/>
    </location>
</feature>
<accession>A0ABZ2KC69</accession>
<evidence type="ECO:0000313" key="5">
    <source>
        <dbReference type="Proteomes" id="UP001379533"/>
    </source>
</evidence>